<protein>
    <recommendedName>
        <fullName evidence="2">Fibulin C-terminal Ig-like domain-containing protein</fullName>
    </recommendedName>
</protein>
<feature type="domain" description="Fibulin C-terminal Ig-like" evidence="2">
    <location>
        <begin position="91"/>
        <end position="153"/>
    </location>
</feature>
<dbReference type="Pfam" id="PF22914">
    <property type="entry name" value="Fibulin_C"/>
    <property type="match status" value="1"/>
</dbReference>
<evidence type="ECO:0000313" key="3">
    <source>
        <dbReference type="EMBL" id="MEQ2211876.1"/>
    </source>
</evidence>
<comment type="caution">
    <text evidence="3">The sequence shown here is derived from an EMBL/GenBank/DDBJ whole genome shotgun (WGS) entry which is preliminary data.</text>
</comment>
<gene>
    <name evidence="3" type="ORF">XENOCAPTIV_019096</name>
</gene>
<evidence type="ECO:0000259" key="2">
    <source>
        <dbReference type="Pfam" id="PF22914"/>
    </source>
</evidence>
<evidence type="ECO:0000313" key="4">
    <source>
        <dbReference type="Proteomes" id="UP001434883"/>
    </source>
</evidence>
<proteinExistence type="predicted"/>
<reference evidence="3 4" key="1">
    <citation type="submission" date="2021-06" db="EMBL/GenBank/DDBJ databases">
        <authorList>
            <person name="Palmer J.M."/>
        </authorList>
    </citation>
    <scope>NUCLEOTIDE SEQUENCE [LARGE SCALE GENOMIC DNA]</scope>
    <source>
        <strain evidence="3 4">XC_2019</strain>
        <tissue evidence="3">Muscle</tissue>
    </source>
</reference>
<accession>A0ABV0RUP9</accession>
<dbReference type="InterPro" id="IPR055088">
    <property type="entry name" value="Fibulin_C"/>
</dbReference>
<organism evidence="3 4">
    <name type="scientific">Xenoophorus captivus</name>
    <dbReference type="NCBI Taxonomy" id="1517983"/>
    <lineage>
        <taxon>Eukaryota</taxon>
        <taxon>Metazoa</taxon>
        <taxon>Chordata</taxon>
        <taxon>Craniata</taxon>
        <taxon>Vertebrata</taxon>
        <taxon>Euteleostomi</taxon>
        <taxon>Actinopterygii</taxon>
        <taxon>Neopterygii</taxon>
        <taxon>Teleostei</taxon>
        <taxon>Neoteleostei</taxon>
        <taxon>Acanthomorphata</taxon>
        <taxon>Ovalentaria</taxon>
        <taxon>Atherinomorphae</taxon>
        <taxon>Cyprinodontiformes</taxon>
        <taxon>Goodeidae</taxon>
        <taxon>Xenoophorus</taxon>
    </lineage>
</organism>
<dbReference type="EMBL" id="JAHRIN010059218">
    <property type="protein sequence ID" value="MEQ2211876.1"/>
    <property type="molecule type" value="Genomic_DNA"/>
</dbReference>
<dbReference type="Proteomes" id="UP001434883">
    <property type="component" value="Unassembled WGS sequence"/>
</dbReference>
<name>A0ABV0RUP9_9TELE</name>
<keyword evidence="1" id="KW-0677">Repeat</keyword>
<evidence type="ECO:0000256" key="1">
    <source>
        <dbReference type="ARBA" id="ARBA00022737"/>
    </source>
</evidence>
<sequence length="156" mass="17468">MVTCSTESPNCAKVQNQQPEEDFAVCSLNVPLTSGEQQKGNGSAVLRCVKACQEHDSDCARDPVHIITSTALSLPTFQHLEEPEDLLPDEPDVFFDILATHELNSFDVIKRVIRQIKPVMGPKELVLEVTMKYVQSGVVSQQNLVLIHIFISKFWF</sequence>
<keyword evidence="4" id="KW-1185">Reference proteome</keyword>